<keyword evidence="7" id="KW-1185">Reference proteome</keyword>
<protein>
    <submittedName>
        <fullName evidence="6">MBL fold metallo-hydrolase</fullName>
    </submittedName>
</protein>
<name>A0ABT4TLU1_9ACTN</name>
<dbReference type="Pfam" id="PF00753">
    <property type="entry name" value="Lactamase_B"/>
    <property type="match status" value="1"/>
</dbReference>
<evidence type="ECO:0000256" key="2">
    <source>
        <dbReference type="ARBA" id="ARBA00022723"/>
    </source>
</evidence>
<evidence type="ECO:0000256" key="3">
    <source>
        <dbReference type="ARBA" id="ARBA00022801"/>
    </source>
</evidence>
<keyword evidence="2" id="KW-0479">Metal-binding</keyword>
<dbReference type="SMART" id="SM00849">
    <property type="entry name" value="Lactamase_B"/>
    <property type="match status" value="1"/>
</dbReference>
<dbReference type="Gene3D" id="3.60.15.10">
    <property type="entry name" value="Ribonuclease Z/Hydroxyacylglutathione hydrolase-like"/>
    <property type="match status" value="1"/>
</dbReference>
<reference evidence="6" key="1">
    <citation type="submission" date="2023-01" db="EMBL/GenBank/DDBJ databases">
        <title>Draft genome sequence of Nocardiopsis sp. LSu2-4 isolated from halophytes.</title>
        <authorList>
            <person name="Duangmal K."/>
            <person name="Chantavorakit T."/>
        </authorList>
    </citation>
    <scope>NUCLEOTIDE SEQUENCE</scope>
    <source>
        <strain evidence="6">LSu2-4</strain>
    </source>
</reference>
<organism evidence="6 7">
    <name type="scientific">Nocardiopsis suaedae</name>
    <dbReference type="NCBI Taxonomy" id="3018444"/>
    <lineage>
        <taxon>Bacteria</taxon>
        <taxon>Bacillati</taxon>
        <taxon>Actinomycetota</taxon>
        <taxon>Actinomycetes</taxon>
        <taxon>Streptosporangiales</taxon>
        <taxon>Nocardiopsidaceae</taxon>
        <taxon>Nocardiopsis</taxon>
    </lineage>
</organism>
<accession>A0ABT4TLU1</accession>
<dbReference type="CDD" id="cd06262">
    <property type="entry name" value="metallo-hydrolase-like_MBL-fold"/>
    <property type="match status" value="1"/>
</dbReference>
<keyword evidence="3" id="KW-0378">Hydrolase</keyword>
<feature type="domain" description="Metallo-beta-lactamase" evidence="5">
    <location>
        <begin position="12"/>
        <end position="203"/>
    </location>
</feature>
<gene>
    <name evidence="6" type="ORF">O4U47_14205</name>
</gene>
<evidence type="ECO:0000313" key="6">
    <source>
        <dbReference type="EMBL" id="MDA2805667.1"/>
    </source>
</evidence>
<keyword evidence="4" id="KW-0862">Zinc</keyword>
<evidence type="ECO:0000313" key="7">
    <source>
        <dbReference type="Proteomes" id="UP001165685"/>
    </source>
</evidence>
<proteinExistence type="predicted"/>
<dbReference type="InterPro" id="IPR036866">
    <property type="entry name" value="RibonucZ/Hydroxyglut_hydro"/>
</dbReference>
<dbReference type="PANTHER" id="PTHR46233:SF3">
    <property type="entry name" value="HYDROXYACYLGLUTATHIONE HYDROLASE GLOC"/>
    <property type="match status" value="1"/>
</dbReference>
<dbReference type="EMBL" id="JAQFWP010000024">
    <property type="protein sequence ID" value="MDA2805667.1"/>
    <property type="molecule type" value="Genomic_DNA"/>
</dbReference>
<dbReference type="InterPro" id="IPR051453">
    <property type="entry name" value="MBL_Glyoxalase_II"/>
</dbReference>
<dbReference type="Proteomes" id="UP001165685">
    <property type="component" value="Unassembled WGS sequence"/>
</dbReference>
<sequence>MLILGFPAGEFGTNTRVVAPGPGADCLLVDPGKEAFAGLADLIGRHRLDPAAVVLTHGHMDHTWDAVPVAGHYGVPVYVHAADRFMVGAPARGLPSDFPAHLLDGHPGTEPVDLREFHGDRNSLRVGRLAVEALHTGGHTPGSVLVHVRDDGTGETALFTGDALLRGELGRTDGPGGDGRRLRASLARHCAGLPDDTPVLPGHGGATTLGGERLVHPWLAAASAP</sequence>
<dbReference type="RefSeq" id="WP_270678320.1">
    <property type="nucleotide sequence ID" value="NZ_JAQFWP010000024.1"/>
</dbReference>
<evidence type="ECO:0000256" key="1">
    <source>
        <dbReference type="ARBA" id="ARBA00001947"/>
    </source>
</evidence>
<comment type="cofactor">
    <cofactor evidence="1">
        <name>Zn(2+)</name>
        <dbReference type="ChEBI" id="CHEBI:29105"/>
    </cofactor>
</comment>
<dbReference type="InterPro" id="IPR001279">
    <property type="entry name" value="Metallo-B-lactamas"/>
</dbReference>
<dbReference type="PANTHER" id="PTHR46233">
    <property type="entry name" value="HYDROXYACYLGLUTATHIONE HYDROLASE GLOC"/>
    <property type="match status" value="1"/>
</dbReference>
<comment type="caution">
    <text evidence="6">The sequence shown here is derived from an EMBL/GenBank/DDBJ whole genome shotgun (WGS) entry which is preliminary data.</text>
</comment>
<evidence type="ECO:0000256" key="4">
    <source>
        <dbReference type="ARBA" id="ARBA00022833"/>
    </source>
</evidence>
<dbReference type="SUPFAM" id="SSF56281">
    <property type="entry name" value="Metallo-hydrolase/oxidoreductase"/>
    <property type="match status" value="1"/>
</dbReference>
<evidence type="ECO:0000259" key="5">
    <source>
        <dbReference type="SMART" id="SM00849"/>
    </source>
</evidence>